<dbReference type="AlphaFoldDB" id="A0A433A3H8"/>
<sequence>MNHSATSSKHGKPSSTILLPPAHKIILSSSTPSPFSYNAPHVRTTLLCPGGISTALFRGVYYPIPFVTPVLEPTAVADEILRALDEDCGRTVYKPFYVNLMPLMRALPVEARDLIMAVSGCWVGRVSHVSYFEYD</sequence>
<protein>
    <submittedName>
        <fullName evidence="1">Uncharacterized protein</fullName>
    </submittedName>
</protein>
<dbReference type="SUPFAM" id="SSF51735">
    <property type="entry name" value="NAD(P)-binding Rossmann-fold domains"/>
    <property type="match status" value="1"/>
</dbReference>
<gene>
    <name evidence="1" type="ORF">BC936DRAFT_140837</name>
</gene>
<organism evidence="1 2">
    <name type="scientific">Jimgerdemannia flammicorona</name>
    <dbReference type="NCBI Taxonomy" id="994334"/>
    <lineage>
        <taxon>Eukaryota</taxon>
        <taxon>Fungi</taxon>
        <taxon>Fungi incertae sedis</taxon>
        <taxon>Mucoromycota</taxon>
        <taxon>Mucoromycotina</taxon>
        <taxon>Endogonomycetes</taxon>
        <taxon>Endogonales</taxon>
        <taxon>Endogonaceae</taxon>
        <taxon>Jimgerdemannia</taxon>
    </lineage>
</organism>
<dbReference type="InterPro" id="IPR036291">
    <property type="entry name" value="NAD(P)-bd_dom_sf"/>
</dbReference>
<evidence type="ECO:0000313" key="2">
    <source>
        <dbReference type="Proteomes" id="UP000268093"/>
    </source>
</evidence>
<accession>A0A433A3H8</accession>
<dbReference type="Proteomes" id="UP000268093">
    <property type="component" value="Unassembled WGS sequence"/>
</dbReference>
<keyword evidence="2" id="KW-1185">Reference proteome</keyword>
<reference evidence="1 2" key="1">
    <citation type="journal article" date="2018" name="New Phytol.">
        <title>Phylogenomics of Endogonaceae and evolution of mycorrhizas within Mucoromycota.</title>
        <authorList>
            <person name="Chang Y."/>
            <person name="Desiro A."/>
            <person name="Na H."/>
            <person name="Sandor L."/>
            <person name="Lipzen A."/>
            <person name="Clum A."/>
            <person name="Barry K."/>
            <person name="Grigoriev I.V."/>
            <person name="Martin F.M."/>
            <person name="Stajich J.E."/>
            <person name="Smith M.E."/>
            <person name="Bonito G."/>
            <person name="Spatafora J.W."/>
        </authorList>
    </citation>
    <scope>NUCLEOTIDE SEQUENCE [LARGE SCALE GENOMIC DNA]</scope>
    <source>
        <strain evidence="1 2">GMNB39</strain>
    </source>
</reference>
<dbReference type="EMBL" id="RBNI01018022">
    <property type="protein sequence ID" value="RUO97190.1"/>
    <property type="molecule type" value="Genomic_DNA"/>
</dbReference>
<name>A0A433A3H8_9FUNG</name>
<proteinExistence type="predicted"/>
<dbReference type="OrthoDB" id="294295at2759"/>
<comment type="caution">
    <text evidence="1">The sequence shown here is derived from an EMBL/GenBank/DDBJ whole genome shotgun (WGS) entry which is preliminary data.</text>
</comment>
<evidence type="ECO:0000313" key="1">
    <source>
        <dbReference type="EMBL" id="RUO97190.1"/>
    </source>
</evidence>